<dbReference type="SUPFAM" id="SSF50249">
    <property type="entry name" value="Nucleic acid-binding proteins"/>
    <property type="match status" value="1"/>
</dbReference>
<organism evidence="3 4">
    <name type="scientific">Campylobacter gracilis RM3268</name>
    <dbReference type="NCBI Taxonomy" id="553220"/>
    <lineage>
        <taxon>Bacteria</taxon>
        <taxon>Pseudomonadati</taxon>
        <taxon>Campylobacterota</taxon>
        <taxon>Epsilonproteobacteria</taxon>
        <taxon>Campylobacterales</taxon>
        <taxon>Campylobacteraceae</taxon>
        <taxon>Campylobacter</taxon>
    </lineage>
</organism>
<feature type="transmembrane region" description="Helical" evidence="1">
    <location>
        <begin position="235"/>
        <end position="253"/>
    </location>
</feature>
<dbReference type="STRING" id="824.CGRAC_1403"/>
<keyword evidence="1" id="KW-1133">Transmembrane helix</keyword>
<reference evidence="3 4" key="1">
    <citation type="submission" date="2009-07" db="EMBL/GenBank/DDBJ databases">
        <authorList>
            <person name="Madupu R."/>
            <person name="Sebastian Y."/>
            <person name="Durkin A.S."/>
            <person name="Torralba M."/>
            <person name="Methe B."/>
            <person name="Sutton G.G."/>
            <person name="Strausberg R.L."/>
            <person name="Nelson K.E."/>
        </authorList>
    </citation>
    <scope>NUCLEOTIDE SEQUENCE [LARGE SCALE GENOMIC DNA]</scope>
    <source>
        <strain evidence="3 4">RM3268</strain>
    </source>
</reference>
<dbReference type="CDD" id="cd04458">
    <property type="entry name" value="CSP_CDS"/>
    <property type="match status" value="1"/>
</dbReference>
<protein>
    <submittedName>
        <fullName evidence="3">Cold-shock DNA-binding domain protein</fullName>
    </submittedName>
</protein>
<keyword evidence="1" id="KW-0472">Membrane</keyword>
<evidence type="ECO:0000313" key="3">
    <source>
        <dbReference type="EMBL" id="EEV16225.1"/>
    </source>
</evidence>
<dbReference type="Gene3D" id="2.40.50.140">
    <property type="entry name" value="Nucleic acid-binding proteins"/>
    <property type="match status" value="1"/>
</dbReference>
<keyword evidence="3" id="KW-0238">DNA-binding</keyword>
<dbReference type="SMART" id="SM00357">
    <property type="entry name" value="CSP"/>
    <property type="match status" value="1"/>
</dbReference>
<comment type="caution">
    <text evidence="3">The sequence shown here is derived from an EMBL/GenBank/DDBJ whole genome shotgun (WGS) entry which is preliminary data.</text>
</comment>
<keyword evidence="4" id="KW-1185">Reference proteome</keyword>
<dbReference type="Pfam" id="PF00313">
    <property type="entry name" value="CSD"/>
    <property type="match status" value="1"/>
</dbReference>
<dbReference type="GO" id="GO:0003677">
    <property type="term" value="F:DNA binding"/>
    <property type="evidence" value="ECO:0007669"/>
    <property type="project" value="UniProtKB-KW"/>
</dbReference>
<dbReference type="RefSeq" id="WP_005873200.1">
    <property type="nucleotide sequence ID" value="NZ_ACYG01000032.1"/>
</dbReference>
<dbReference type="AlphaFoldDB" id="C8PLB3"/>
<accession>C8PLB3</accession>
<dbReference type="OrthoDB" id="9800919at2"/>
<dbReference type="InterPro" id="IPR011129">
    <property type="entry name" value="CSD"/>
</dbReference>
<dbReference type="Proteomes" id="UP000005709">
    <property type="component" value="Unassembled WGS sequence"/>
</dbReference>
<keyword evidence="1" id="KW-0812">Transmembrane</keyword>
<name>C8PLB3_9BACT</name>
<evidence type="ECO:0000313" key="4">
    <source>
        <dbReference type="Proteomes" id="UP000005709"/>
    </source>
</evidence>
<dbReference type="InterPro" id="IPR002059">
    <property type="entry name" value="CSP_DNA-bd"/>
</dbReference>
<dbReference type="eggNOG" id="COG1278">
    <property type="taxonomic scope" value="Bacteria"/>
</dbReference>
<feature type="domain" description="CSD" evidence="2">
    <location>
        <begin position="4"/>
        <end position="65"/>
    </location>
</feature>
<sequence length="260" mass="29169">MGEVISGSVKKFFLDKGFGFITDDDGVEYFFHKNDILNAKIASGDFVLFKPSVGPKGSIAKQISLVSFEIPSKIFFENEIPREYKILERSSYRFSIFGVDGRIIGCKNSTKNRLKIYAEAFGANALLNIQYNKGQEERTNDTIIYDEDGDINCIIPNTYYVNTHLFSANLARVGKKVSSEAKKDPNLLHKIPLDTLIEESKKYLDEKSGYALIRSAALFAIIVLLFNSLLVAPSALIFIISLVIAFFVTRFIFPNFKALA</sequence>
<evidence type="ECO:0000256" key="1">
    <source>
        <dbReference type="SAM" id="Phobius"/>
    </source>
</evidence>
<dbReference type="InterPro" id="IPR012340">
    <property type="entry name" value="NA-bd_OB-fold"/>
</dbReference>
<proteinExistence type="predicted"/>
<dbReference type="PROSITE" id="PS51857">
    <property type="entry name" value="CSD_2"/>
    <property type="match status" value="1"/>
</dbReference>
<dbReference type="GO" id="GO:0005829">
    <property type="term" value="C:cytosol"/>
    <property type="evidence" value="ECO:0007669"/>
    <property type="project" value="UniProtKB-ARBA"/>
</dbReference>
<dbReference type="EMBL" id="ACYG01000032">
    <property type="protein sequence ID" value="EEV16225.1"/>
    <property type="molecule type" value="Genomic_DNA"/>
</dbReference>
<evidence type="ECO:0000259" key="2">
    <source>
        <dbReference type="PROSITE" id="PS51857"/>
    </source>
</evidence>
<feature type="transmembrane region" description="Helical" evidence="1">
    <location>
        <begin position="211"/>
        <end position="229"/>
    </location>
</feature>
<gene>
    <name evidence="3" type="ORF">CAMGR0001_1922</name>
</gene>